<dbReference type="PRINTS" id="PR00039">
    <property type="entry name" value="HTHLYSR"/>
</dbReference>
<keyword evidence="4" id="KW-0804">Transcription</keyword>
<dbReference type="SUPFAM" id="SSF53850">
    <property type="entry name" value="Periplasmic binding protein-like II"/>
    <property type="match status" value="1"/>
</dbReference>
<dbReference type="RefSeq" id="WP_177307142.1">
    <property type="nucleotide sequence ID" value="NZ_FPBO01000009.1"/>
</dbReference>
<comment type="similarity">
    <text evidence="1">Belongs to the LysR transcriptional regulatory family.</text>
</comment>
<dbReference type="InterPro" id="IPR000847">
    <property type="entry name" value="LysR_HTH_N"/>
</dbReference>
<dbReference type="STRING" id="1035707.SAMN05216552_100923"/>
<dbReference type="Pfam" id="PF03466">
    <property type="entry name" value="LysR_substrate"/>
    <property type="match status" value="1"/>
</dbReference>
<evidence type="ECO:0000313" key="7">
    <source>
        <dbReference type="Proteomes" id="UP000199391"/>
    </source>
</evidence>
<dbReference type="AlphaFoldDB" id="A0A1I7IT65"/>
<protein>
    <submittedName>
        <fullName evidence="6">Transcriptional regulator, LysR family</fullName>
    </submittedName>
</protein>
<dbReference type="InterPro" id="IPR058163">
    <property type="entry name" value="LysR-type_TF_proteobact-type"/>
</dbReference>
<proteinExistence type="inferred from homology"/>
<dbReference type="PROSITE" id="PS50931">
    <property type="entry name" value="HTH_LYSR"/>
    <property type="match status" value="1"/>
</dbReference>
<dbReference type="Gene3D" id="3.40.190.10">
    <property type="entry name" value="Periplasmic binding protein-like II"/>
    <property type="match status" value="2"/>
</dbReference>
<dbReference type="Proteomes" id="UP000199391">
    <property type="component" value="Unassembled WGS sequence"/>
</dbReference>
<keyword evidence="7" id="KW-1185">Reference proteome</keyword>
<accession>A0A1I7IT65</accession>
<dbReference type="EMBL" id="FPBO01000009">
    <property type="protein sequence ID" value="SFU76144.1"/>
    <property type="molecule type" value="Genomic_DNA"/>
</dbReference>
<dbReference type="PANTHER" id="PTHR30537:SF79">
    <property type="entry name" value="TRANSCRIPTIONAL REGULATOR-RELATED"/>
    <property type="match status" value="1"/>
</dbReference>
<evidence type="ECO:0000256" key="1">
    <source>
        <dbReference type="ARBA" id="ARBA00009437"/>
    </source>
</evidence>
<dbReference type="GO" id="GO:0043565">
    <property type="term" value="F:sequence-specific DNA binding"/>
    <property type="evidence" value="ECO:0007669"/>
    <property type="project" value="TreeGrafter"/>
</dbReference>
<dbReference type="PANTHER" id="PTHR30537">
    <property type="entry name" value="HTH-TYPE TRANSCRIPTIONAL REGULATOR"/>
    <property type="match status" value="1"/>
</dbReference>
<evidence type="ECO:0000256" key="4">
    <source>
        <dbReference type="ARBA" id="ARBA00023163"/>
    </source>
</evidence>
<name>A0A1I7IT65_9BURK</name>
<dbReference type="FunFam" id="1.10.10.10:FF:000001">
    <property type="entry name" value="LysR family transcriptional regulator"/>
    <property type="match status" value="1"/>
</dbReference>
<dbReference type="InterPro" id="IPR036388">
    <property type="entry name" value="WH-like_DNA-bd_sf"/>
</dbReference>
<dbReference type="SUPFAM" id="SSF46785">
    <property type="entry name" value="Winged helix' DNA-binding domain"/>
    <property type="match status" value="1"/>
</dbReference>
<organism evidence="6 7">
    <name type="scientific">Pseudoduganella namucuonensis</name>
    <dbReference type="NCBI Taxonomy" id="1035707"/>
    <lineage>
        <taxon>Bacteria</taxon>
        <taxon>Pseudomonadati</taxon>
        <taxon>Pseudomonadota</taxon>
        <taxon>Betaproteobacteria</taxon>
        <taxon>Burkholderiales</taxon>
        <taxon>Oxalobacteraceae</taxon>
        <taxon>Telluria group</taxon>
        <taxon>Pseudoduganella</taxon>
    </lineage>
</organism>
<sequence length="293" mass="32191">MHKRLPPLQSLLAFEATAALGSFSRAARELSLTQSAISHQILNLETWVGQALFSRAGRGVKLTAAGELFSQTVASALKTLRDGRERIEPYRNPDSVILACGPALAGGWLMARARELRLAYPALEVWLSTRDELHEIDRLDVDLIISERELRSDDMQSVPLLRDAALAVCGPETARRLRALPFPEVLTRAPLILDERRPEWAPWMDAHALTPRRAITVDDTALLLSAAEQELGIALVSRLAADSALAAGRVCALEQVPTLPLPTLWLTRSTLAPRTPSVQLVFDWLRALPSTPV</sequence>
<evidence type="ECO:0000256" key="3">
    <source>
        <dbReference type="ARBA" id="ARBA00023125"/>
    </source>
</evidence>
<evidence type="ECO:0000259" key="5">
    <source>
        <dbReference type="PROSITE" id="PS50931"/>
    </source>
</evidence>
<feature type="domain" description="HTH lysR-type" evidence="5">
    <location>
        <begin position="6"/>
        <end position="63"/>
    </location>
</feature>
<evidence type="ECO:0000256" key="2">
    <source>
        <dbReference type="ARBA" id="ARBA00023015"/>
    </source>
</evidence>
<dbReference type="GO" id="GO:0006351">
    <property type="term" value="P:DNA-templated transcription"/>
    <property type="evidence" value="ECO:0007669"/>
    <property type="project" value="TreeGrafter"/>
</dbReference>
<dbReference type="Gene3D" id="1.10.10.10">
    <property type="entry name" value="Winged helix-like DNA-binding domain superfamily/Winged helix DNA-binding domain"/>
    <property type="match status" value="1"/>
</dbReference>
<keyword evidence="3" id="KW-0238">DNA-binding</keyword>
<dbReference type="GO" id="GO:0003700">
    <property type="term" value="F:DNA-binding transcription factor activity"/>
    <property type="evidence" value="ECO:0007669"/>
    <property type="project" value="InterPro"/>
</dbReference>
<dbReference type="Pfam" id="PF00126">
    <property type="entry name" value="HTH_1"/>
    <property type="match status" value="1"/>
</dbReference>
<dbReference type="InterPro" id="IPR005119">
    <property type="entry name" value="LysR_subst-bd"/>
</dbReference>
<dbReference type="InterPro" id="IPR036390">
    <property type="entry name" value="WH_DNA-bd_sf"/>
</dbReference>
<keyword evidence="2" id="KW-0805">Transcription regulation</keyword>
<evidence type="ECO:0000313" key="6">
    <source>
        <dbReference type="EMBL" id="SFU76144.1"/>
    </source>
</evidence>
<gene>
    <name evidence="6" type="ORF">SAMN05216552_100923</name>
</gene>
<reference evidence="7" key="1">
    <citation type="submission" date="2016-10" db="EMBL/GenBank/DDBJ databases">
        <authorList>
            <person name="Varghese N."/>
            <person name="Submissions S."/>
        </authorList>
    </citation>
    <scope>NUCLEOTIDE SEQUENCE [LARGE SCALE GENOMIC DNA]</scope>
    <source>
        <strain evidence="7">CGMCC 1.11014</strain>
    </source>
</reference>